<comment type="caution">
    <text evidence="2">The sequence shown here is derived from an EMBL/GenBank/DDBJ whole genome shotgun (WGS) entry which is preliminary data.</text>
</comment>
<protein>
    <submittedName>
        <fullName evidence="2">GNAT family N-acetyltransferase</fullName>
        <ecNumber evidence="2">2.3.1.-</ecNumber>
    </submittedName>
</protein>
<sequence length="139" mass="15606">MTIQYLINTPISTNQFIDILCRSTLGERRPIDDHECMEGMVNNSNLLVTAWDGDKLVGVARSMTDFHYACYLSDLAVDRDYQRQGIGKQLQILTRQQLGKHCKLILIAAPAANAYYQQLGYAAIPRCWVLDAGQALEPS</sequence>
<dbReference type="Proteomes" id="UP001308005">
    <property type="component" value="Unassembled WGS sequence"/>
</dbReference>
<keyword evidence="2" id="KW-0012">Acyltransferase</keyword>
<reference evidence="3" key="1">
    <citation type="submission" date="2023-07" db="EMBL/GenBank/DDBJ databases">
        <title>The carbon used by Thiothrix.</title>
        <authorList>
            <person name="Chen L."/>
        </authorList>
    </citation>
    <scope>NUCLEOTIDE SEQUENCE [LARGE SCALE GENOMIC DNA]</scope>
</reference>
<organism evidence="2 3">
    <name type="scientific">Candidatus Thiothrix phosphatis</name>
    <dbReference type="NCBI Taxonomy" id="3112415"/>
    <lineage>
        <taxon>Bacteria</taxon>
        <taxon>Pseudomonadati</taxon>
        <taxon>Pseudomonadota</taxon>
        <taxon>Gammaproteobacteria</taxon>
        <taxon>Thiotrichales</taxon>
        <taxon>Thiotrichaceae</taxon>
        <taxon>Thiothrix</taxon>
    </lineage>
</organism>
<gene>
    <name evidence="2" type="ORF">VSS37_00600</name>
</gene>
<name>A0ABU6CRK1_9GAMM</name>
<dbReference type="EMBL" id="JAYMYJ010000005">
    <property type="protein sequence ID" value="MEB4589466.1"/>
    <property type="molecule type" value="Genomic_DNA"/>
</dbReference>
<keyword evidence="2" id="KW-0808">Transferase</keyword>
<dbReference type="PANTHER" id="PTHR43233">
    <property type="entry name" value="FAMILY N-ACETYLTRANSFERASE, PUTATIVE (AFU_ORTHOLOGUE AFUA_6G03350)-RELATED"/>
    <property type="match status" value="1"/>
</dbReference>
<proteinExistence type="predicted"/>
<dbReference type="EC" id="2.3.1.-" evidence="2"/>
<evidence type="ECO:0000313" key="3">
    <source>
        <dbReference type="Proteomes" id="UP001308005"/>
    </source>
</evidence>
<dbReference type="SUPFAM" id="SSF55729">
    <property type="entry name" value="Acyl-CoA N-acyltransferases (Nat)"/>
    <property type="match status" value="1"/>
</dbReference>
<feature type="domain" description="N-acetyltransferase" evidence="1">
    <location>
        <begin position="3"/>
        <end position="139"/>
    </location>
</feature>
<dbReference type="Pfam" id="PF13673">
    <property type="entry name" value="Acetyltransf_10"/>
    <property type="match status" value="1"/>
</dbReference>
<evidence type="ECO:0000313" key="2">
    <source>
        <dbReference type="EMBL" id="MEB4589466.1"/>
    </source>
</evidence>
<dbReference type="Gene3D" id="3.40.630.30">
    <property type="match status" value="1"/>
</dbReference>
<dbReference type="PROSITE" id="PS51186">
    <property type="entry name" value="GNAT"/>
    <property type="match status" value="1"/>
</dbReference>
<accession>A0ABU6CRK1</accession>
<dbReference type="InterPro" id="IPR016181">
    <property type="entry name" value="Acyl_CoA_acyltransferase"/>
</dbReference>
<dbReference type="GO" id="GO:0016746">
    <property type="term" value="F:acyltransferase activity"/>
    <property type="evidence" value="ECO:0007669"/>
    <property type="project" value="UniProtKB-KW"/>
</dbReference>
<keyword evidence="3" id="KW-1185">Reference proteome</keyword>
<dbReference type="InterPro" id="IPR000182">
    <property type="entry name" value="GNAT_dom"/>
</dbReference>
<dbReference type="CDD" id="cd04301">
    <property type="entry name" value="NAT_SF"/>
    <property type="match status" value="1"/>
</dbReference>
<evidence type="ECO:0000259" key="1">
    <source>
        <dbReference type="PROSITE" id="PS51186"/>
    </source>
</evidence>
<dbReference type="PANTHER" id="PTHR43233:SF1">
    <property type="entry name" value="FAMILY N-ACETYLTRANSFERASE, PUTATIVE (AFU_ORTHOLOGUE AFUA_6G03350)-RELATED"/>
    <property type="match status" value="1"/>
</dbReference>
<dbReference type="InterPro" id="IPR053144">
    <property type="entry name" value="Acetyltransferase_Butenolide"/>
</dbReference>